<name>F2EG76_HORVV</name>
<accession>F2EG76</accession>
<reference evidence="1" key="1">
    <citation type="journal article" date="2011" name="Plant Physiol.">
        <title>Comprehensive sequence analysis of 24,783 barley full-length cDNAs derived from 12 clone libraries.</title>
        <authorList>
            <person name="Matsumoto T."/>
            <person name="Tanaka T."/>
            <person name="Sakai H."/>
            <person name="Amano N."/>
            <person name="Kanamori H."/>
            <person name="Kurita K."/>
            <person name="Kikuta A."/>
            <person name="Kamiya K."/>
            <person name="Yamamoto M."/>
            <person name="Ikawa H."/>
            <person name="Fujii N."/>
            <person name="Hori K."/>
            <person name="Itoh T."/>
            <person name="Sato K."/>
        </authorList>
    </citation>
    <scope>NUCLEOTIDE SEQUENCE</scope>
    <source>
        <tissue evidence="1">Flower</tissue>
    </source>
</reference>
<dbReference type="EMBL" id="AK375153">
    <property type="protein sequence ID" value="BAK06348.1"/>
    <property type="molecule type" value="mRNA"/>
</dbReference>
<proteinExistence type="evidence at transcript level"/>
<dbReference type="AlphaFoldDB" id="F2EG76"/>
<organism evidence="1">
    <name type="scientific">Hordeum vulgare subsp. vulgare</name>
    <name type="common">Domesticated barley</name>
    <dbReference type="NCBI Taxonomy" id="112509"/>
    <lineage>
        <taxon>Eukaryota</taxon>
        <taxon>Viridiplantae</taxon>
        <taxon>Streptophyta</taxon>
        <taxon>Embryophyta</taxon>
        <taxon>Tracheophyta</taxon>
        <taxon>Spermatophyta</taxon>
        <taxon>Magnoliopsida</taxon>
        <taxon>Liliopsida</taxon>
        <taxon>Poales</taxon>
        <taxon>Poaceae</taxon>
        <taxon>BOP clade</taxon>
        <taxon>Pooideae</taxon>
        <taxon>Triticodae</taxon>
        <taxon>Triticeae</taxon>
        <taxon>Hordeinae</taxon>
        <taxon>Hordeum</taxon>
    </lineage>
</organism>
<protein>
    <submittedName>
        <fullName evidence="1">Predicted protein</fullName>
    </submittedName>
</protein>
<evidence type="ECO:0000313" key="1">
    <source>
        <dbReference type="EMBL" id="BAK06348.1"/>
    </source>
</evidence>
<sequence length="28" mass="3418">MACFCYRNSIKHLFICFLYFFQLLSLPV</sequence>